<evidence type="ECO:0000256" key="3">
    <source>
        <dbReference type="ARBA" id="ARBA00022692"/>
    </source>
</evidence>
<protein>
    <submittedName>
        <fullName evidence="7">ABC transporter permease subunit</fullName>
    </submittedName>
</protein>
<dbReference type="KEGG" id="lamb:KBB96_12235"/>
<evidence type="ECO:0000256" key="6">
    <source>
        <dbReference type="SAM" id="Phobius"/>
    </source>
</evidence>
<dbReference type="GO" id="GO:0005886">
    <property type="term" value="C:plasma membrane"/>
    <property type="evidence" value="ECO:0007669"/>
    <property type="project" value="UniProtKB-SubCell"/>
</dbReference>
<dbReference type="RefSeq" id="WP_211629730.1">
    <property type="nucleotide sequence ID" value="NZ_CP073100.1"/>
</dbReference>
<reference evidence="7" key="1">
    <citation type="submission" date="2021-04" db="EMBL/GenBank/DDBJ databases">
        <title>Luteolibacter sp. 32A isolated from the skin of an Anderson's salamander (Ambystoma andersonii).</title>
        <authorList>
            <person name="Spergser J."/>
            <person name="Busse H.-J."/>
        </authorList>
    </citation>
    <scope>NUCLEOTIDE SEQUENCE</scope>
    <source>
        <strain evidence="7">32A</strain>
    </source>
</reference>
<feature type="transmembrane region" description="Helical" evidence="6">
    <location>
        <begin position="162"/>
        <end position="188"/>
    </location>
</feature>
<dbReference type="PANTHER" id="PTHR30294">
    <property type="entry name" value="MEMBRANE COMPONENT OF ABC TRANSPORTER YHHJ-RELATED"/>
    <property type="match status" value="1"/>
</dbReference>
<dbReference type="Proteomes" id="UP000676169">
    <property type="component" value="Chromosome"/>
</dbReference>
<evidence type="ECO:0000313" key="8">
    <source>
        <dbReference type="Proteomes" id="UP000676169"/>
    </source>
</evidence>
<dbReference type="AlphaFoldDB" id="A0A975G6F8"/>
<feature type="transmembrane region" description="Helical" evidence="6">
    <location>
        <begin position="20"/>
        <end position="42"/>
    </location>
</feature>
<dbReference type="Pfam" id="PF12679">
    <property type="entry name" value="ABC2_membrane_2"/>
    <property type="match status" value="1"/>
</dbReference>
<keyword evidence="2" id="KW-1003">Cell membrane</keyword>
<comment type="subcellular location">
    <subcellularLocation>
        <location evidence="1">Cell membrane</location>
        <topology evidence="1">Multi-pass membrane protein</topology>
    </subcellularLocation>
</comment>
<keyword evidence="5 6" id="KW-0472">Membrane</keyword>
<dbReference type="EMBL" id="CP073100">
    <property type="protein sequence ID" value="QUE49641.1"/>
    <property type="molecule type" value="Genomic_DNA"/>
</dbReference>
<proteinExistence type="predicted"/>
<keyword evidence="3 6" id="KW-0812">Transmembrane</keyword>
<evidence type="ECO:0000256" key="1">
    <source>
        <dbReference type="ARBA" id="ARBA00004651"/>
    </source>
</evidence>
<evidence type="ECO:0000256" key="4">
    <source>
        <dbReference type="ARBA" id="ARBA00022989"/>
    </source>
</evidence>
<sequence>MKHIWTIFKREIVSYFTHPIAYVVIVVFIFLSMLLAFTFGNFLAARDASLTYSFFLYLPLLLMILVPAVGMRLWTDEQRNGTIELLGTFPISTWNIIVGKFLAASLVWLVALALTFPIWITVNYLGNPDNLMIFSGYLGAFMLCLTFLAITLLVSAFTRDQVICLVVSSGICIVLVLTTFESVVQIYAQSMPQWLVSSLTSAGVWDHFMSLARGLFRLQDFVWFGSIILTCLLGTSAVLSAKRA</sequence>
<gene>
    <name evidence="7" type="ORF">KBB96_12235</name>
</gene>
<feature type="transmembrane region" description="Helical" evidence="6">
    <location>
        <begin position="96"/>
        <end position="120"/>
    </location>
</feature>
<dbReference type="GO" id="GO:0140359">
    <property type="term" value="F:ABC-type transporter activity"/>
    <property type="evidence" value="ECO:0007669"/>
    <property type="project" value="InterPro"/>
</dbReference>
<feature type="transmembrane region" description="Helical" evidence="6">
    <location>
        <begin position="132"/>
        <end position="155"/>
    </location>
</feature>
<accession>A0A975G6F8</accession>
<feature type="transmembrane region" description="Helical" evidence="6">
    <location>
        <begin position="221"/>
        <end position="241"/>
    </location>
</feature>
<feature type="transmembrane region" description="Helical" evidence="6">
    <location>
        <begin position="54"/>
        <end position="75"/>
    </location>
</feature>
<dbReference type="InterPro" id="IPR051449">
    <property type="entry name" value="ABC-2_transporter_component"/>
</dbReference>
<evidence type="ECO:0000256" key="2">
    <source>
        <dbReference type="ARBA" id="ARBA00022475"/>
    </source>
</evidence>
<name>A0A975G6F8_9BACT</name>
<keyword evidence="4 6" id="KW-1133">Transmembrane helix</keyword>
<organism evidence="7 8">
    <name type="scientific">Luteolibacter ambystomatis</name>
    <dbReference type="NCBI Taxonomy" id="2824561"/>
    <lineage>
        <taxon>Bacteria</taxon>
        <taxon>Pseudomonadati</taxon>
        <taxon>Verrucomicrobiota</taxon>
        <taxon>Verrucomicrobiia</taxon>
        <taxon>Verrucomicrobiales</taxon>
        <taxon>Verrucomicrobiaceae</taxon>
        <taxon>Luteolibacter</taxon>
    </lineage>
</organism>
<keyword evidence="8" id="KW-1185">Reference proteome</keyword>
<evidence type="ECO:0000313" key="7">
    <source>
        <dbReference type="EMBL" id="QUE49641.1"/>
    </source>
</evidence>
<evidence type="ECO:0000256" key="5">
    <source>
        <dbReference type="ARBA" id="ARBA00023136"/>
    </source>
</evidence>
<dbReference type="PANTHER" id="PTHR30294:SF29">
    <property type="entry name" value="MULTIDRUG ABC TRANSPORTER PERMEASE YBHS-RELATED"/>
    <property type="match status" value="1"/>
</dbReference>